<dbReference type="InterPro" id="IPR054058">
    <property type="entry name" value="HTH_67"/>
</dbReference>
<dbReference type="EMBL" id="JH636049">
    <property type="protein sequence ID" value="EID53524.1"/>
    <property type="molecule type" value="Genomic_DNA"/>
</dbReference>
<organism evidence="1 2">
    <name type="scientific">Saccharomonospora xinjiangensis XJ-54</name>
    <dbReference type="NCBI Taxonomy" id="882086"/>
    <lineage>
        <taxon>Bacteria</taxon>
        <taxon>Bacillati</taxon>
        <taxon>Actinomycetota</taxon>
        <taxon>Actinomycetes</taxon>
        <taxon>Pseudonocardiales</taxon>
        <taxon>Pseudonocardiaceae</taxon>
        <taxon>Saccharomonospora</taxon>
    </lineage>
</organism>
<keyword evidence="2" id="KW-1185">Reference proteome</keyword>
<proteinExistence type="predicted"/>
<evidence type="ECO:0000313" key="2">
    <source>
        <dbReference type="Proteomes" id="UP000004691"/>
    </source>
</evidence>
<dbReference type="eggNOG" id="COG1846">
    <property type="taxonomic scope" value="Bacteria"/>
</dbReference>
<dbReference type="RefSeq" id="WP_006237650.1">
    <property type="nucleotide sequence ID" value="NZ_JH636049.1"/>
</dbReference>
<dbReference type="Pfam" id="PF21863">
    <property type="entry name" value="HTH_67"/>
    <property type="match status" value="1"/>
</dbReference>
<dbReference type="AlphaFoldDB" id="I0V071"/>
<name>I0V071_9PSEU</name>
<evidence type="ECO:0000313" key="1">
    <source>
        <dbReference type="EMBL" id="EID53524.1"/>
    </source>
</evidence>
<accession>I0V071</accession>
<gene>
    <name evidence="1" type="ORF">SacxiDRAFT_1272</name>
</gene>
<sequence length="287" mass="30957">MDRAVAAEVAPRCHRVLEPLHAVVYFAPEVEQSFADAGLDDDRMAYFAGRAAPLGPVGAGVVSATFYNFNPRLVARCIPKAWSLVEPAEVLKLRFAGAEAALRRLLGDAADAPELTELAGLVREAAEACTPEGRPLFAAHADLPWPDGPVATLWHGASLLREHRGDGHIGVLVSEGLSGIEALVTHIATGKGFRLDVAKRLRGWSDEEWATAEQGLREREILDADGALTEQGQALRARLEERTDEVSSAPYRMIGEDSARRIAELAKPFTRTVLKAGGIPQELFARG</sequence>
<dbReference type="HOGENOM" id="CLU_061724_0_0_11"/>
<dbReference type="OrthoDB" id="157052at2"/>
<dbReference type="STRING" id="882086.SacxiDRAFT_1272"/>
<dbReference type="Proteomes" id="UP000004691">
    <property type="component" value="Unassembled WGS sequence"/>
</dbReference>
<reference evidence="1 2" key="1">
    <citation type="submission" date="2012-01" db="EMBL/GenBank/DDBJ databases">
        <title>Improved High-Quality Draft sequence of Saccharomonospora xinjiangensis XJ-54.</title>
        <authorList>
            <consortium name="US DOE Joint Genome Institute"/>
            <person name="Lucas S."/>
            <person name="Han J."/>
            <person name="Lapidus A."/>
            <person name="Cheng J.-F."/>
            <person name="Goodwin L."/>
            <person name="Pitluck S."/>
            <person name="Peters L."/>
            <person name="Mikhailova N."/>
            <person name="Teshima H."/>
            <person name="Detter J.C."/>
            <person name="Han C."/>
            <person name="Tapia R."/>
            <person name="Land M."/>
            <person name="Hauser L."/>
            <person name="Kyrpides N."/>
            <person name="Ivanova N."/>
            <person name="Pagani I."/>
            <person name="Brambilla E.-M."/>
            <person name="Klenk H.-P."/>
            <person name="Woyke T."/>
        </authorList>
    </citation>
    <scope>NUCLEOTIDE SEQUENCE [LARGE SCALE GENOMIC DNA]</scope>
    <source>
        <strain evidence="1 2">XJ-54</strain>
    </source>
</reference>
<protein>
    <recommendedName>
        <fullName evidence="3">SalK</fullName>
    </recommendedName>
</protein>
<evidence type="ECO:0008006" key="3">
    <source>
        <dbReference type="Google" id="ProtNLM"/>
    </source>
</evidence>
<dbReference type="NCBIfam" id="NF047719">
    <property type="entry name" value="SCO6745_fam_HTH"/>
    <property type="match status" value="1"/>
</dbReference>